<dbReference type="PROSITE" id="PS50084">
    <property type="entry name" value="KH_TYPE_1"/>
    <property type="match status" value="2"/>
</dbReference>
<accession>A0ABM1TGM8</accession>
<proteinExistence type="predicted"/>
<dbReference type="RefSeq" id="XP_022255034.1">
    <property type="nucleotide sequence ID" value="XM_022399326.1"/>
</dbReference>
<dbReference type="InterPro" id="IPR057778">
    <property type="entry name" value="KH_Vigilin_N"/>
</dbReference>
<keyword evidence="6" id="KW-1185">Reference proteome</keyword>
<sequence>MDAVQHSAAYQSTEEEIPDASLKGLSLGDSEAYTPQTVYNYDDLFPALPEKELIQMAPQTDLGQWNRQMKVRSSVITQVFRVPLEERKYREMSTHRFGEQGEQAKTCAEIMQKTGAHIEVSSSKDQSLTILVTGKEDAVLKARRKIVNELQTQAVVSISIPKEHHRFILGKNGKKLSDLELSTATKITVPRPEDNSDIIRISGTKEGTEKAAHEIQVISDEQVSKT</sequence>
<evidence type="ECO:0000256" key="4">
    <source>
        <dbReference type="SAM" id="MobiDB-lite"/>
    </source>
</evidence>
<feature type="domain" description="K Homology" evidence="5">
    <location>
        <begin position="74"/>
        <end position="151"/>
    </location>
</feature>
<dbReference type="Pfam" id="PF24668">
    <property type="entry name" value="KH_Vigilin"/>
    <property type="match status" value="1"/>
</dbReference>
<evidence type="ECO:0000313" key="7">
    <source>
        <dbReference type="RefSeq" id="XP_022255034.1"/>
    </source>
</evidence>
<protein>
    <submittedName>
        <fullName evidence="7">Vigilin-like</fullName>
    </submittedName>
</protein>
<feature type="domain" description="K Homology" evidence="5">
    <location>
        <begin position="152"/>
        <end position="220"/>
    </location>
</feature>
<name>A0ABM1TGM8_LIMPO</name>
<gene>
    <name evidence="7" type="primary">LOC106470682</name>
</gene>
<feature type="region of interest" description="Disordered" evidence="4">
    <location>
        <begin position="1"/>
        <end position="21"/>
    </location>
</feature>
<dbReference type="InterPro" id="IPR004087">
    <property type="entry name" value="KH_dom"/>
</dbReference>
<dbReference type="GeneID" id="106470682"/>
<dbReference type="Gene3D" id="3.30.1370.10">
    <property type="entry name" value="K Homology domain, type 1"/>
    <property type="match status" value="2"/>
</dbReference>
<dbReference type="Proteomes" id="UP000694941">
    <property type="component" value="Unplaced"/>
</dbReference>
<reference evidence="7" key="1">
    <citation type="submission" date="2025-08" db="UniProtKB">
        <authorList>
            <consortium name="RefSeq"/>
        </authorList>
    </citation>
    <scope>IDENTIFICATION</scope>
    <source>
        <tissue evidence="7">Muscle</tissue>
    </source>
</reference>
<dbReference type="CDD" id="cd22406">
    <property type="entry name" value="KH-I_Vigilin_rpt2"/>
    <property type="match status" value="1"/>
</dbReference>
<evidence type="ECO:0000256" key="1">
    <source>
        <dbReference type="ARBA" id="ARBA00022737"/>
    </source>
</evidence>
<evidence type="ECO:0000256" key="3">
    <source>
        <dbReference type="PROSITE-ProRule" id="PRU00117"/>
    </source>
</evidence>
<dbReference type="Pfam" id="PF00013">
    <property type="entry name" value="KH_1"/>
    <property type="match status" value="1"/>
</dbReference>
<evidence type="ECO:0000259" key="5">
    <source>
        <dbReference type="SMART" id="SM00322"/>
    </source>
</evidence>
<dbReference type="SMART" id="SM00322">
    <property type="entry name" value="KH"/>
    <property type="match status" value="2"/>
</dbReference>
<dbReference type="InterPro" id="IPR036612">
    <property type="entry name" value="KH_dom_type_1_sf"/>
</dbReference>
<dbReference type="SUPFAM" id="SSF54791">
    <property type="entry name" value="Eukaryotic type KH-domain (KH-domain type I)"/>
    <property type="match status" value="2"/>
</dbReference>
<organism evidence="6 7">
    <name type="scientific">Limulus polyphemus</name>
    <name type="common">Atlantic horseshoe crab</name>
    <dbReference type="NCBI Taxonomy" id="6850"/>
    <lineage>
        <taxon>Eukaryota</taxon>
        <taxon>Metazoa</taxon>
        <taxon>Ecdysozoa</taxon>
        <taxon>Arthropoda</taxon>
        <taxon>Chelicerata</taxon>
        <taxon>Merostomata</taxon>
        <taxon>Xiphosura</taxon>
        <taxon>Limulidae</taxon>
        <taxon>Limulus</taxon>
    </lineage>
</organism>
<dbReference type="CDD" id="cd22405">
    <property type="entry name" value="KH-I_Vigilin_rpt1"/>
    <property type="match status" value="1"/>
</dbReference>
<dbReference type="InterPro" id="IPR004088">
    <property type="entry name" value="KH_dom_type_1"/>
</dbReference>
<keyword evidence="2 3" id="KW-0694">RNA-binding</keyword>
<evidence type="ECO:0000256" key="2">
    <source>
        <dbReference type="ARBA" id="ARBA00022884"/>
    </source>
</evidence>
<evidence type="ECO:0000313" key="6">
    <source>
        <dbReference type="Proteomes" id="UP000694941"/>
    </source>
</evidence>
<keyword evidence="1" id="KW-0677">Repeat</keyword>